<dbReference type="Proteomes" id="UP000198778">
    <property type="component" value="Unassembled WGS sequence"/>
</dbReference>
<protein>
    <submittedName>
        <fullName evidence="1">Uncharacterized protein</fullName>
    </submittedName>
</protein>
<organism evidence="1 2">
    <name type="scientific">Alkalicoccus daliensis</name>
    <dbReference type="NCBI Taxonomy" id="745820"/>
    <lineage>
        <taxon>Bacteria</taxon>
        <taxon>Bacillati</taxon>
        <taxon>Bacillota</taxon>
        <taxon>Bacilli</taxon>
        <taxon>Bacillales</taxon>
        <taxon>Bacillaceae</taxon>
        <taxon>Alkalicoccus</taxon>
    </lineage>
</organism>
<reference evidence="2" key="1">
    <citation type="submission" date="2016-10" db="EMBL/GenBank/DDBJ databases">
        <authorList>
            <person name="Varghese N."/>
            <person name="Submissions S."/>
        </authorList>
    </citation>
    <scope>NUCLEOTIDE SEQUENCE [LARGE SCALE GENOMIC DNA]</scope>
    <source>
        <strain evidence="2">CGMCC 1.10369</strain>
    </source>
</reference>
<keyword evidence="2" id="KW-1185">Reference proteome</keyword>
<proteinExistence type="predicted"/>
<accession>A0A1H0E8S1</accession>
<dbReference type="AlphaFoldDB" id="A0A1H0E8S1"/>
<gene>
    <name evidence="1" type="ORF">SAMN04488053_103248</name>
</gene>
<evidence type="ECO:0000313" key="2">
    <source>
        <dbReference type="Proteomes" id="UP000198778"/>
    </source>
</evidence>
<dbReference type="EMBL" id="FNIL01000003">
    <property type="protein sequence ID" value="SDN78794.1"/>
    <property type="molecule type" value="Genomic_DNA"/>
</dbReference>
<evidence type="ECO:0000313" key="1">
    <source>
        <dbReference type="EMBL" id="SDN78794.1"/>
    </source>
</evidence>
<name>A0A1H0E8S1_9BACI</name>
<dbReference type="OrthoDB" id="3192583at2"/>
<dbReference type="RefSeq" id="WP_090842275.1">
    <property type="nucleotide sequence ID" value="NZ_FNIL01000003.1"/>
</dbReference>
<sequence length="182" mass="21369">MKKVINGAVYNTETAKKICEQKISENQYEKGAYVNQLKQLYKTKNGNYFFFVKNEFPTYVDVNGDDLNPKFELMDVTEEKIIPATYELAVQFASEVIASDLESKIAVGKFFPELIRNEKDENKKVQKKVYMSEKASWYLEMMLTESKETNSSFIEKLIVDKYRSLYKEGIMQNDPYFEMEEE</sequence>